<evidence type="ECO:0000256" key="2">
    <source>
        <dbReference type="ARBA" id="ARBA00022723"/>
    </source>
</evidence>
<sequence length="627" mass="69718">MMKKILLTCIAVACSLVAVAGELLIEAESFSQRGGWVLDQQFMDQMGSPYLMAHGMGIPVADATAEINIPQAGTYYVYARTYNWTSPWTDAEGPGKFRLALGGKLLKTTLGHTGNSWQWQSAGKVVLKAGTITLALKDLTGFNGRCDAIYLTTDMNAQPTAWGEAETAALRARLQQQQTVPTHQYDFVVVGGGVAGMCAATAAARLGCRVALVNDRPVLGGNNSSEIRVHLGGIIEKGPNEGLGRMIREFGHERSGNAQPGDYYEDQKKEDFIAAEKNITLYASQRAVAVKMQGDRIASVTIQHIETGEQTELTAPLFSDCTGDATIGYLAGADWTMGREGRDEYGESLAPEQPDSLVMGASVQWYSKDMKKKTSFPRFEYGMRFGADNCEPVTMGEWKWETGMNRNQITEAERIRDYGLLVVYSNWSYLKNHYADRKKYANRSLDWVAYVSGKRESRRLLGDYVLAQDDIDKNVAHEDASFTTTWSIDLHFPDSVNSVRFPDNEFKSATVHRWIHPYAVPYRCLYSRNVDNLFMAGRNMSCTHVALGTVRVMRTTGMMGEVVGMAAGLCHKHGVEPRDIYHHHLPELKQLMQAGLGKHNVPDNQRFNEPNKLLEAPAYIKPQTNYE</sequence>
<name>A0A139KTA5_BACOV</name>
<dbReference type="Gene3D" id="2.60.120.260">
    <property type="entry name" value="Galactose-binding domain-like"/>
    <property type="match status" value="1"/>
</dbReference>
<dbReference type="PANTHER" id="PTHR43498:SF1">
    <property type="entry name" value="COB--COM HETERODISULFIDE REDUCTASE IRON-SULFUR SUBUNIT A"/>
    <property type="match status" value="1"/>
</dbReference>
<evidence type="ECO:0000256" key="5">
    <source>
        <dbReference type="ARBA" id="ARBA00023014"/>
    </source>
</evidence>
<dbReference type="InterPro" id="IPR036188">
    <property type="entry name" value="FAD/NAD-bd_sf"/>
</dbReference>
<dbReference type="Proteomes" id="UP000181870">
    <property type="component" value="Unassembled WGS sequence"/>
</dbReference>
<dbReference type="SUPFAM" id="SSF51905">
    <property type="entry name" value="FAD/NAD(P)-binding domain"/>
    <property type="match status" value="1"/>
</dbReference>
<reference evidence="6 7" key="1">
    <citation type="submission" date="2016-10" db="EMBL/GenBank/DDBJ databases">
        <authorList>
            <person name="de Groot N.N."/>
        </authorList>
    </citation>
    <scope>NUCLEOTIDE SEQUENCE [LARGE SCALE GENOMIC DNA]</scope>
    <source>
        <strain evidence="6 7">NLAE-zl-C57</strain>
    </source>
</reference>
<dbReference type="GO" id="GO:0016491">
    <property type="term" value="F:oxidoreductase activity"/>
    <property type="evidence" value="ECO:0007669"/>
    <property type="project" value="UniProtKB-KW"/>
</dbReference>
<keyword evidence="3" id="KW-0560">Oxidoreductase</keyword>
<evidence type="ECO:0000256" key="4">
    <source>
        <dbReference type="ARBA" id="ARBA00023004"/>
    </source>
</evidence>
<dbReference type="EMBL" id="FNDO01000001">
    <property type="protein sequence ID" value="SDH09940.1"/>
    <property type="molecule type" value="Genomic_DNA"/>
</dbReference>
<accession>A0A139KTA5</accession>
<keyword evidence="2" id="KW-0479">Metal-binding</keyword>
<evidence type="ECO:0000256" key="1">
    <source>
        <dbReference type="ARBA" id="ARBA00022485"/>
    </source>
</evidence>
<keyword evidence="5" id="KW-0411">Iron-sulfur</keyword>
<evidence type="ECO:0000256" key="3">
    <source>
        <dbReference type="ARBA" id="ARBA00023002"/>
    </source>
</evidence>
<evidence type="ECO:0000313" key="7">
    <source>
        <dbReference type="Proteomes" id="UP000181870"/>
    </source>
</evidence>
<dbReference type="Pfam" id="PF12831">
    <property type="entry name" value="FAD_oxidored"/>
    <property type="match status" value="1"/>
</dbReference>
<dbReference type="PANTHER" id="PTHR43498">
    <property type="entry name" value="FERREDOXIN:COB-COM HETERODISULFIDE REDUCTASE SUBUNIT A"/>
    <property type="match status" value="1"/>
</dbReference>
<gene>
    <name evidence="6" type="ORF">SAMN05192582_1001141</name>
</gene>
<dbReference type="STRING" id="28116.Bovatus_02939"/>
<evidence type="ECO:0000313" key="6">
    <source>
        <dbReference type="EMBL" id="SDH09940.1"/>
    </source>
</evidence>
<dbReference type="Gene3D" id="3.50.50.60">
    <property type="entry name" value="FAD/NAD(P)-binding domain"/>
    <property type="match status" value="1"/>
</dbReference>
<keyword evidence="4" id="KW-0408">Iron</keyword>
<dbReference type="GO" id="GO:0046872">
    <property type="term" value="F:metal ion binding"/>
    <property type="evidence" value="ECO:0007669"/>
    <property type="project" value="UniProtKB-KW"/>
</dbReference>
<dbReference type="PATRIC" id="fig|28116.10.peg.4209"/>
<dbReference type="GO" id="GO:0051539">
    <property type="term" value="F:4 iron, 4 sulfur cluster binding"/>
    <property type="evidence" value="ECO:0007669"/>
    <property type="project" value="UniProtKB-KW"/>
</dbReference>
<organism evidence="6 7">
    <name type="scientific">Bacteroides ovatus</name>
    <dbReference type="NCBI Taxonomy" id="28116"/>
    <lineage>
        <taxon>Bacteria</taxon>
        <taxon>Pseudomonadati</taxon>
        <taxon>Bacteroidota</taxon>
        <taxon>Bacteroidia</taxon>
        <taxon>Bacteroidales</taxon>
        <taxon>Bacteroidaceae</taxon>
        <taxon>Bacteroides</taxon>
    </lineage>
</organism>
<dbReference type="InterPro" id="IPR039650">
    <property type="entry name" value="HdrA-like"/>
</dbReference>
<protein>
    <submittedName>
        <fullName evidence="6">FAD dependent oxidoreductase</fullName>
    </submittedName>
</protein>
<dbReference type="AlphaFoldDB" id="A0A139KTA5"/>
<proteinExistence type="predicted"/>
<keyword evidence="1" id="KW-0004">4Fe-4S</keyword>